<proteinExistence type="predicted"/>
<dbReference type="RefSeq" id="WP_012147669.1">
    <property type="nucleotide sequence ID" value="NC_009850.1"/>
</dbReference>
<organism evidence="2 3">
    <name type="scientific">Aliarcobacter butzleri (strain RM4018)</name>
    <name type="common">Arcobacter butzleri</name>
    <dbReference type="NCBI Taxonomy" id="367737"/>
    <lineage>
        <taxon>Bacteria</taxon>
        <taxon>Pseudomonadati</taxon>
        <taxon>Campylobacterota</taxon>
        <taxon>Epsilonproteobacteria</taxon>
        <taxon>Campylobacterales</taxon>
        <taxon>Arcobacteraceae</taxon>
        <taxon>Aliarcobacter</taxon>
    </lineage>
</organism>
<dbReference type="KEGG" id="abu:Abu_1693"/>
<evidence type="ECO:0000313" key="2">
    <source>
        <dbReference type="EMBL" id="ABV67940.1"/>
    </source>
</evidence>
<dbReference type="Proteomes" id="UP000001136">
    <property type="component" value="Chromosome"/>
</dbReference>
<dbReference type="eggNOG" id="ENOG502Z9EK">
    <property type="taxonomic scope" value="Bacteria"/>
</dbReference>
<feature type="transmembrane region" description="Helical" evidence="1">
    <location>
        <begin position="61"/>
        <end position="79"/>
    </location>
</feature>
<evidence type="ECO:0000313" key="3">
    <source>
        <dbReference type="Proteomes" id="UP000001136"/>
    </source>
</evidence>
<reference evidence="2 3" key="1">
    <citation type="journal article" date="2007" name="PLoS ONE">
        <title>The complete genome sequence and analysis of the Epsilonproteobacterium Arcobacter butzleri.</title>
        <authorList>
            <person name="Miller W.G."/>
            <person name="Parker C.T."/>
            <person name="Rubenfield M."/>
            <person name="Mendz G.L."/>
            <person name="Woesten M.M.S.M."/>
            <person name="Ussery D.W."/>
            <person name="Stolz J.F."/>
            <person name="Binnewies T.T."/>
            <person name="Hallin P.F."/>
            <person name="Wang G."/>
            <person name="Malek J.A."/>
            <person name="Rogosin A."/>
            <person name="Stanker L.H."/>
            <person name="Mandrell R.E."/>
        </authorList>
    </citation>
    <scope>NUCLEOTIDE SEQUENCE [LARGE SCALE GENOMIC DNA]</scope>
    <source>
        <strain evidence="2 3">RM4018</strain>
    </source>
</reference>
<protein>
    <submittedName>
        <fullName evidence="2">Uncharacterized protein</fullName>
    </submittedName>
</protein>
<keyword evidence="1" id="KW-0472">Membrane</keyword>
<sequence length="249" mass="29055">MKKNIDIVGFTQKQRLEELERAKEKYTKKGYTFVDYTDNGVTKSFATFEIDEANIKQSGGLFVKILIVLFLVIIGWKIFSPSEPLENKTLREATRLSLDELKEYSNSYAKAKEVNSEYYNKFYTCISDHLWNKDPDLLLGKISEWCYNDTKREDYNNINYIDIASFMIYFNKLDGSYSPFVEFIKSEMKNPASFEHVDTISNFVSNSEKPYMFIRCIYRGTNSFGAIVKQSISAKVDDKTKNIYDISYE</sequence>
<gene>
    <name evidence="2" type="ordered locus">Abu_1693</name>
</gene>
<dbReference type="AlphaFoldDB" id="A8EVG7"/>
<accession>A8EVG7</accession>
<evidence type="ECO:0000256" key="1">
    <source>
        <dbReference type="SAM" id="Phobius"/>
    </source>
</evidence>
<dbReference type="EMBL" id="CP000361">
    <property type="protein sequence ID" value="ABV67940.1"/>
    <property type="molecule type" value="Genomic_DNA"/>
</dbReference>
<name>A8EVG7_ALIB4</name>
<dbReference type="HOGENOM" id="CLU_1114045_0_0_7"/>
<dbReference type="GeneID" id="24304468"/>
<keyword evidence="3" id="KW-1185">Reference proteome</keyword>
<keyword evidence="1" id="KW-1133">Transmembrane helix</keyword>
<keyword evidence="1" id="KW-0812">Transmembrane</keyword>